<evidence type="ECO:0000313" key="2">
    <source>
        <dbReference type="EMBL" id="MDA7028118.1"/>
    </source>
</evidence>
<dbReference type="EMBL" id="JAQKAB010000012">
    <property type="protein sequence ID" value="MDA7028118.1"/>
    <property type="molecule type" value="Genomic_DNA"/>
</dbReference>
<sequence length="124" mass="13985">MSIKVKRKTGMMGRMTGVSLLVNSEEVTKLSENEEYIIDSTNNILTKIKAKQWNFASLEIEVEDYSDVEIIINPNALLLYIMSMGLMVMGILLTPIITVLGVISMIGTFSYSTKKWFEIKVKKA</sequence>
<dbReference type="RefSeq" id="WP_271341929.1">
    <property type="nucleotide sequence ID" value="NZ_JAQKAB010000012.1"/>
</dbReference>
<comment type="caution">
    <text evidence="2">The sequence shown here is derived from an EMBL/GenBank/DDBJ whole genome shotgun (WGS) entry which is preliminary data.</text>
</comment>
<protein>
    <recommendedName>
        <fullName evidence="4">DUF4342 domain-containing protein</fullName>
    </recommendedName>
</protein>
<name>A0ABT4X7A5_9BACI</name>
<accession>A0ABT4X7A5</accession>
<proteinExistence type="predicted"/>
<keyword evidence="1" id="KW-0812">Transmembrane</keyword>
<organism evidence="2 3">
    <name type="scientific">Bacillus changyiensis</name>
    <dbReference type="NCBI Taxonomy" id="3004103"/>
    <lineage>
        <taxon>Bacteria</taxon>
        <taxon>Bacillati</taxon>
        <taxon>Bacillota</taxon>
        <taxon>Bacilli</taxon>
        <taxon>Bacillales</taxon>
        <taxon>Bacillaceae</taxon>
        <taxon>Bacillus</taxon>
    </lineage>
</organism>
<keyword evidence="1" id="KW-0472">Membrane</keyword>
<keyword evidence="3" id="KW-1185">Reference proteome</keyword>
<evidence type="ECO:0008006" key="4">
    <source>
        <dbReference type="Google" id="ProtNLM"/>
    </source>
</evidence>
<keyword evidence="1" id="KW-1133">Transmembrane helix</keyword>
<reference evidence="2 3" key="1">
    <citation type="submission" date="2023-01" db="EMBL/GenBank/DDBJ databases">
        <title>Bacillus changyiensis sp. nov., isolated from a coastal deposit.</title>
        <authorList>
            <person name="Xiao G."/>
            <person name="Lai Q."/>
            <person name="Hu Z."/>
            <person name="Shao Z."/>
        </authorList>
    </citation>
    <scope>NUCLEOTIDE SEQUENCE [LARGE SCALE GENOMIC DNA]</scope>
    <source>
        <strain evidence="2 3">CLL-7-23</strain>
    </source>
</reference>
<dbReference type="Proteomes" id="UP001211894">
    <property type="component" value="Unassembled WGS sequence"/>
</dbReference>
<gene>
    <name evidence="2" type="ORF">PJ311_16205</name>
</gene>
<feature type="transmembrane region" description="Helical" evidence="1">
    <location>
        <begin position="77"/>
        <end position="106"/>
    </location>
</feature>
<evidence type="ECO:0000313" key="3">
    <source>
        <dbReference type="Proteomes" id="UP001211894"/>
    </source>
</evidence>
<evidence type="ECO:0000256" key="1">
    <source>
        <dbReference type="SAM" id="Phobius"/>
    </source>
</evidence>